<keyword evidence="2" id="KW-1185">Reference proteome</keyword>
<dbReference type="Proteomes" id="UP000078541">
    <property type="component" value="Unassembled WGS sequence"/>
</dbReference>
<proteinExistence type="predicted"/>
<gene>
    <name evidence="1" type="ORF">ALC56_08104</name>
</gene>
<dbReference type="AlphaFoldDB" id="A0A151JVQ9"/>
<organism evidence="1 2">
    <name type="scientific">Trachymyrmex septentrionalis</name>
    <dbReference type="NCBI Taxonomy" id="34720"/>
    <lineage>
        <taxon>Eukaryota</taxon>
        <taxon>Metazoa</taxon>
        <taxon>Ecdysozoa</taxon>
        <taxon>Arthropoda</taxon>
        <taxon>Hexapoda</taxon>
        <taxon>Insecta</taxon>
        <taxon>Pterygota</taxon>
        <taxon>Neoptera</taxon>
        <taxon>Endopterygota</taxon>
        <taxon>Hymenoptera</taxon>
        <taxon>Apocrita</taxon>
        <taxon>Aculeata</taxon>
        <taxon>Formicoidea</taxon>
        <taxon>Formicidae</taxon>
        <taxon>Myrmicinae</taxon>
        <taxon>Trachymyrmex</taxon>
    </lineage>
</organism>
<dbReference type="EMBL" id="KQ981699">
    <property type="protein sequence ID" value="KYN37527.1"/>
    <property type="molecule type" value="Genomic_DNA"/>
</dbReference>
<evidence type="ECO:0000313" key="1">
    <source>
        <dbReference type="EMBL" id="KYN37527.1"/>
    </source>
</evidence>
<accession>A0A151JVQ9</accession>
<protein>
    <submittedName>
        <fullName evidence="1">Uncharacterized protein</fullName>
    </submittedName>
</protein>
<evidence type="ECO:0000313" key="2">
    <source>
        <dbReference type="Proteomes" id="UP000078541"/>
    </source>
</evidence>
<reference evidence="1 2" key="1">
    <citation type="submission" date="2016-03" db="EMBL/GenBank/DDBJ databases">
        <title>Trachymyrmex septentrionalis WGS genome.</title>
        <authorList>
            <person name="Nygaard S."/>
            <person name="Hu H."/>
            <person name="Boomsma J."/>
            <person name="Zhang G."/>
        </authorList>
    </citation>
    <scope>NUCLEOTIDE SEQUENCE [LARGE SCALE GENOMIC DNA]</scope>
    <source>
        <strain evidence="1">Tsep2-gDNA-1</strain>
        <tissue evidence="1">Whole body</tissue>
    </source>
</reference>
<name>A0A151JVQ9_9HYME</name>
<sequence>MRENYITRSYVKSNDLRPQGSVRYSRTATYGVAADKIIFESRCCERDCRGEERKEQGHEDETSVAVAAVKMPIRLRVDRSWKSSRRGKRSV</sequence>